<dbReference type="SUPFAM" id="SSF49503">
    <property type="entry name" value="Cupredoxins"/>
    <property type="match status" value="1"/>
</dbReference>
<keyword evidence="2" id="KW-1003">Cell membrane</keyword>
<dbReference type="OrthoDB" id="2015640at2759"/>
<keyword evidence="13" id="KW-1185">Reference proteome</keyword>
<feature type="compositionally biased region" description="Basic and acidic residues" evidence="10">
    <location>
        <begin position="148"/>
        <end position="158"/>
    </location>
</feature>
<dbReference type="InterPro" id="IPR008972">
    <property type="entry name" value="Cupredoxin"/>
</dbReference>
<keyword evidence="7" id="KW-0325">Glycoprotein</keyword>
<keyword evidence="6" id="KW-1015">Disulfide bond</keyword>
<evidence type="ECO:0000256" key="4">
    <source>
        <dbReference type="ARBA" id="ARBA00022729"/>
    </source>
</evidence>
<keyword evidence="3" id="KW-0336">GPI-anchor</keyword>
<dbReference type="FunFam" id="2.60.40.420:FF:000010">
    <property type="entry name" value="Early nodulin-like protein 1"/>
    <property type="match status" value="1"/>
</dbReference>
<feature type="signal peptide" evidence="11">
    <location>
        <begin position="1"/>
        <end position="29"/>
    </location>
</feature>
<sequence>MTKPGPISERFLSLFLLMISIMLLSLSFSSQPEAKKFHVGGKDGWVLKPSEDYNHWASKNRFQVNDTLHFKYNKLYDSVLVVKKEDYDSCNVNNPMQRMDDGDSTFKLSNSGLYFFISGNVDNCNNGEKLIILVMAVRHKQQVAPPPPERDLPPREDDPSTLVPMAQAPKKANSGSGKRVDVSFGVGAVIMYLSFGAGLV</sequence>
<dbReference type="AlphaFoldDB" id="A0A6A5NBY0"/>
<feature type="region of interest" description="Disordered" evidence="10">
    <location>
        <begin position="142"/>
        <end position="178"/>
    </location>
</feature>
<dbReference type="GO" id="GO:0098552">
    <property type="term" value="C:side of membrane"/>
    <property type="evidence" value="ECO:0007669"/>
    <property type="project" value="UniProtKB-KW"/>
</dbReference>
<evidence type="ECO:0000256" key="5">
    <source>
        <dbReference type="ARBA" id="ARBA00023136"/>
    </source>
</evidence>
<accession>A0A6A5NBY0</accession>
<dbReference type="Gene3D" id="2.60.40.420">
    <property type="entry name" value="Cupredoxins - blue copper proteins"/>
    <property type="match status" value="1"/>
</dbReference>
<dbReference type="GO" id="GO:0009055">
    <property type="term" value="F:electron transfer activity"/>
    <property type="evidence" value="ECO:0007669"/>
    <property type="project" value="InterPro"/>
</dbReference>
<dbReference type="PANTHER" id="PTHR33021">
    <property type="entry name" value="BLUE COPPER PROTEIN"/>
    <property type="match status" value="1"/>
</dbReference>
<evidence type="ECO:0000256" key="3">
    <source>
        <dbReference type="ARBA" id="ARBA00022622"/>
    </source>
</evidence>
<evidence type="ECO:0000256" key="8">
    <source>
        <dbReference type="ARBA" id="ARBA00023288"/>
    </source>
</evidence>
<evidence type="ECO:0000256" key="1">
    <source>
        <dbReference type="ARBA" id="ARBA00004609"/>
    </source>
</evidence>
<dbReference type="EMBL" id="WOCE01000019">
    <property type="protein sequence ID" value="KAE9593007.1"/>
    <property type="molecule type" value="Genomic_DNA"/>
</dbReference>
<dbReference type="Proteomes" id="UP000447434">
    <property type="component" value="Chromosome 19"/>
</dbReference>
<comment type="caution">
    <text evidence="12">The sequence shown here is derived from an EMBL/GenBank/DDBJ whole genome shotgun (WGS) entry which is preliminary data.</text>
</comment>
<dbReference type="InterPro" id="IPR039391">
    <property type="entry name" value="Phytocyanin-like"/>
</dbReference>
<feature type="chain" id="PRO_5043938391" evidence="11">
    <location>
        <begin position="30"/>
        <end position="200"/>
    </location>
</feature>
<comment type="subcellular location">
    <subcellularLocation>
        <location evidence="1">Cell membrane</location>
        <topology evidence="1">Lipid-anchor</topology>
        <topology evidence="1">GPI-anchor</topology>
    </subcellularLocation>
</comment>
<keyword evidence="4 11" id="KW-0732">Signal</keyword>
<keyword evidence="8" id="KW-0449">Lipoprotein</keyword>
<dbReference type="PANTHER" id="PTHR33021:SF490">
    <property type="entry name" value="PLASTOCYANIN-LIKE DOMAIN PROTEIN"/>
    <property type="match status" value="1"/>
</dbReference>
<comment type="similarity">
    <text evidence="9">Belongs to the early nodulin-like (ENODL) family.</text>
</comment>
<reference evidence="13" key="1">
    <citation type="journal article" date="2020" name="Nat. Commun.">
        <title>Genome sequence of the cluster root forming white lupin.</title>
        <authorList>
            <person name="Hufnagel B."/>
            <person name="Marques A."/>
            <person name="Soriano A."/>
            <person name="Marques L."/>
            <person name="Divol F."/>
            <person name="Doumas P."/>
            <person name="Sallet E."/>
            <person name="Mancinotti D."/>
            <person name="Carrere S."/>
            <person name="Marande W."/>
            <person name="Arribat S."/>
            <person name="Keller J."/>
            <person name="Huneau C."/>
            <person name="Blein T."/>
            <person name="Aime D."/>
            <person name="Laguerre M."/>
            <person name="Taylor J."/>
            <person name="Schubert V."/>
            <person name="Nelson M."/>
            <person name="Geu-Flores F."/>
            <person name="Crespi M."/>
            <person name="Gallardo-Guerrero K."/>
            <person name="Delaux P.-M."/>
            <person name="Salse J."/>
            <person name="Berges H."/>
            <person name="Guyot R."/>
            <person name="Gouzy J."/>
            <person name="Peret B."/>
        </authorList>
    </citation>
    <scope>NUCLEOTIDE SEQUENCE [LARGE SCALE GENOMIC DNA]</scope>
    <source>
        <strain evidence="13">cv. Amiga</strain>
    </source>
</reference>
<evidence type="ECO:0000256" key="7">
    <source>
        <dbReference type="ARBA" id="ARBA00023180"/>
    </source>
</evidence>
<evidence type="ECO:0000256" key="9">
    <source>
        <dbReference type="ARBA" id="ARBA00035011"/>
    </source>
</evidence>
<evidence type="ECO:0000256" key="11">
    <source>
        <dbReference type="SAM" id="SignalP"/>
    </source>
</evidence>
<evidence type="ECO:0000256" key="6">
    <source>
        <dbReference type="ARBA" id="ARBA00023157"/>
    </source>
</evidence>
<evidence type="ECO:0000256" key="10">
    <source>
        <dbReference type="SAM" id="MobiDB-lite"/>
    </source>
</evidence>
<dbReference type="Pfam" id="PF02298">
    <property type="entry name" value="Cu_bind_like"/>
    <property type="match status" value="1"/>
</dbReference>
<keyword evidence="5" id="KW-0472">Membrane</keyword>
<dbReference type="PROSITE" id="PS51485">
    <property type="entry name" value="PHYTOCYANIN"/>
    <property type="match status" value="1"/>
</dbReference>
<protein>
    <submittedName>
        <fullName evidence="12">Putative cupredoxin</fullName>
    </submittedName>
</protein>
<gene>
    <name evidence="12" type="ORF">Lalb_Chr19g0135201</name>
</gene>
<evidence type="ECO:0000313" key="13">
    <source>
        <dbReference type="Proteomes" id="UP000447434"/>
    </source>
</evidence>
<organism evidence="12 13">
    <name type="scientific">Lupinus albus</name>
    <name type="common">White lupine</name>
    <name type="synonym">Lupinus termis</name>
    <dbReference type="NCBI Taxonomy" id="3870"/>
    <lineage>
        <taxon>Eukaryota</taxon>
        <taxon>Viridiplantae</taxon>
        <taxon>Streptophyta</taxon>
        <taxon>Embryophyta</taxon>
        <taxon>Tracheophyta</taxon>
        <taxon>Spermatophyta</taxon>
        <taxon>Magnoliopsida</taxon>
        <taxon>eudicotyledons</taxon>
        <taxon>Gunneridae</taxon>
        <taxon>Pentapetalae</taxon>
        <taxon>rosids</taxon>
        <taxon>fabids</taxon>
        <taxon>Fabales</taxon>
        <taxon>Fabaceae</taxon>
        <taxon>Papilionoideae</taxon>
        <taxon>50 kb inversion clade</taxon>
        <taxon>genistoids sensu lato</taxon>
        <taxon>core genistoids</taxon>
        <taxon>Genisteae</taxon>
        <taxon>Lupinus</taxon>
    </lineage>
</organism>
<dbReference type="InterPro" id="IPR003245">
    <property type="entry name" value="Phytocyanin_dom"/>
</dbReference>
<evidence type="ECO:0000256" key="2">
    <source>
        <dbReference type="ARBA" id="ARBA00022475"/>
    </source>
</evidence>
<evidence type="ECO:0000313" key="12">
    <source>
        <dbReference type="EMBL" id="KAE9593007.1"/>
    </source>
</evidence>
<proteinExistence type="inferred from homology"/>
<dbReference type="InterPro" id="IPR041846">
    <property type="entry name" value="ENL_dom"/>
</dbReference>
<dbReference type="CDD" id="cd11019">
    <property type="entry name" value="OsENODL1_like"/>
    <property type="match status" value="1"/>
</dbReference>
<name>A0A6A5NBY0_LUPAL</name>
<dbReference type="GO" id="GO:0005886">
    <property type="term" value="C:plasma membrane"/>
    <property type="evidence" value="ECO:0007669"/>
    <property type="project" value="UniProtKB-SubCell"/>
</dbReference>